<dbReference type="Pfam" id="PF00805">
    <property type="entry name" value="Pentapeptide"/>
    <property type="match status" value="1"/>
</dbReference>
<gene>
    <name evidence="3" type="ORF">P4S50_04355</name>
</gene>
<name>A0ABY8EEF0_9FIRM</name>
<dbReference type="EMBL" id="CP120733">
    <property type="protein sequence ID" value="WFD11315.1"/>
    <property type="molecule type" value="Genomic_DNA"/>
</dbReference>
<dbReference type="Gene3D" id="1.10.287.70">
    <property type="match status" value="1"/>
</dbReference>
<reference evidence="3 4" key="1">
    <citation type="submission" date="2023-03" db="EMBL/GenBank/DDBJ databases">
        <title>Complete genome sequence of Tepidibacter sp. SWIR-1, isolated from a deep-sea hydrothermal vent.</title>
        <authorList>
            <person name="Li X."/>
        </authorList>
    </citation>
    <scope>NUCLEOTIDE SEQUENCE [LARGE SCALE GENOMIC DNA]</scope>
    <source>
        <strain evidence="3 4">SWIR-1</strain>
    </source>
</reference>
<keyword evidence="3" id="KW-0407">Ion channel</keyword>
<feature type="transmembrane region" description="Helical" evidence="1">
    <location>
        <begin position="597"/>
        <end position="621"/>
    </location>
</feature>
<evidence type="ECO:0000259" key="2">
    <source>
        <dbReference type="Pfam" id="PF07885"/>
    </source>
</evidence>
<dbReference type="Gene3D" id="2.160.20.80">
    <property type="entry name" value="E3 ubiquitin-protein ligase SopA"/>
    <property type="match status" value="1"/>
</dbReference>
<accession>A0ABY8EEF0</accession>
<feature type="transmembrane region" description="Helical" evidence="1">
    <location>
        <begin position="574"/>
        <end position="591"/>
    </location>
</feature>
<dbReference type="InterPro" id="IPR001646">
    <property type="entry name" value="5peptide_repeat"/>
</dbReference>
<keyword evidence="3" id="KW-0406">Ion transport</keyword>
<dbReference type="Proteomes" id="UP001222800">
    <property type="component" value="Chromosome"/>
</dbReference>
<dbReference type="GO" id="GO:0034220">
    <property type="term" value="P:monoatomic ion transmembrane transport"/>
    <property type="evidence" value="ECO:0007669"/>
    <property type="project" value="UniProtKB-KW"/>
</dbReference>
<protein>
    <submittedName>
        <fullName evidence="3">Potassium channel family protein</fullName>
    </submittedName>
</protein>
<dbReference type="InterPro" id="IPR013099">
    <property type="entry name" value="K_chnl_dom"/>
</dbReference>
<feature type="domain" description="Potassium channel" evidence="2">
    <location>
        <begin position="554"/>
        <end position="623"/>
    </location>
</feature>
<organism evidence="3 4">
    <name type="scientific">Tepidibacter hydrothermalis</name>
    <dbReference type="NCBI Taxonomy" id="3036126"/>
    <lineage>
        <taxon>Bacteria</taxon>
        <taxon>Bacillati</taxon>
        <taxon>Bacillota</taxon>
        <taxon>Clostridia</taxon>
        <taxon>Peptostreptococcales</taxon>
        <taxon>Peptostreptococcaceae</taxon>
        <taxon>Tepidibacter</taxon>
    </lineage>
</organism>
<keyword evidence="1" id="KW-0472">Membrane</keyword>
<keyword evidence="4" id="KW-1185">Reference proteome</keyword>
<evidence type="ECO:0000313" key="4">
    <source>
        <dbReference type="Proteomes" id="UP001222800"/>
    </source>
</evidence>
<evidence type="ECO:0000256" key="1">
    <source>
        <dbReference type="SAM" id="Phobius"/>
    </source>
</evidence>
<sequence length="627" mass="74627">MSKIKWEDIDKETLDKILMQYKEKIENSKDYKENERLINALISLNPLPENIEQIKEVLCNIKNIKRYENIKIEKINEEKIYEIIENEFYFYEYLENGIENIKNNIDCNIIIDKDKNIMVLNCIFLDKVYMNKFIELILKYFNERFEDEFSNIIFKNCIFRENIGIDNSYKMNHAICIYESKILKNVEFSQVKFENFIKFSEVECYGSVNLYNSIFHKCVSFSLTQIRSILGASNTIFNSTLKFIHCEFKSGFRISDSEIHDDCFFLHSQFYYNVYFTNTEFLKYACFTKTYFEEKVCFKDTRICNGEFEKAQFTSNVDFTNSIMKNVDFSNAVFKEVVLYNGAEFYENIIFKKIHFKSEVWFENISLYIGSLLDFSYAKFRDISAINFDQAFGKILFYKTIFSTKCYLDYETIQEKKYEVFKHPTTYKYSKWSCFYASEIYKENGKIIPHLAMYHLYKNYENEEFYDKIKTLKCDKCNKKKICITGKKECNLNIKNKLLYNINKLIGATTKHFTCPVTIIKTIGKTLLIFWLIYLIFPNYLHQGDYNLGNCNFFVYIFKSIYNYSIPKIYLSKLWDTLYFTIITFTTIGYGDISPIGWLRIVAGIEGFLGVFLTSSFLVALSKRYLG</sequence>
<feature type="transmembrane region" description="Helical" evidence="1">
    <location>
        <begin position="519"/>
        <end position="537"/>
    </location>
</feature>
<dbReference type="SUPFAM" id="SSF81324">
    <property type="entry name" value="Voltage-gated potassium channels"/>
    <property type="match status" value="1"/>
</dbReference>
<proteinExistence type="predicted"/>
<keyword evidence="1" id="KW-0812">Transmembrane</keyword>
<keyword evidence="1" id="KW-1133">Transmembrane helix</keyword>
<dbReference type="Pfam" id="PF07885">
    <property type="entry name" value="Ion_trans_2"/>
    <property type="match status" value="1"/>
</dbReference>
<evidence type="ECO:0000313" key="3">
    <source>
        <dbReference type="EMBL" id="WFD11315.1"/>
    </source>
</evidence>
<dbReference type="RefSeq" id="WP_277733338.1">
    <property type="nucleotide sequence ID" value="NZ_CP120733.1"/>
</dbReference>
<keyword evidence="3" id="KW-0813">Transport</keyword>